<dbReference type="PANTHER" id="PTHR21231">
    <property type="entry name" value="XPA-BINDING PROTEIN 1-RELATED"/>
    <property type="match status" value="1"/>
</dbReference>
<dbReference type="GO" id="GO:0003924">
    <property type="term" value="F:GTPase activity"/>
    <property type="evidence" value="ECO:0007669"/>
    <property type="project" value="TreeGrafter"/>
</dbReference>
<evidence type="ECO:0000256" key="2">
    <source>
        <dbReference type="ARBA" id="ARBA00014587"/>
    </source>
</evidence>
<dbReference type="PANTHER" id="PTHR21231:SF7">
    <property type="entry name" value="GPN-LOOP GTPASE 3"/>
    <property type="match status" value="1"/>
</dbReference>
<dbReference type="EMBL" id="ML991780">
    <property type="protein sequence ID" value="KAF2237363.1"/>
    <property type="molecule type" value="Genomic_DNA"/>
</dbReference>
<keyword evidence="4 6" id="KW-0378">Hydrolase</keyword>
<evidence type="ECO:0000256" key="4">
    <source>
        <dbReference type="ARBA" id="ARBA00022801"/>
    </source>
</evidence>
<comment type="subunit">
    <text evidence="6">Binds to RNA polymerase II (RNAPII).</text>
</comment>
<dbReference type="CDD" id="cd17872">
    <property type="entry name" value="GPN3"/>
    <property type="match status" value="1"/>
</dbReference>
<evidence type="ECO:0000313" key="8">
    <source>
        <dbReference type="Proteomes" id="UP000800092"/>
    </source>
</evidence>
<keyword evidence="3 6" id="KW-0547">Nucleotide-binding</keyword>
<keyword evidence="8" id="KW-1185">Reference proteome</keyword>
<dbReference type="OrthoDB" id="5839at2759"/>
<dbReference type="AlphaFoldDB" id="A0A6A6HIK3"/>
<dbReference type="Gene3D" id="3.40.50.300">
    <property type="entry name" value="P-loop containing nucleotide triphosphate hydrolases"/>
    <property type="match status" value="1"/>
</dbReference>
<comment type="function">
    <text evidence="6">Small GTPase required for proper nuclear import of RNA polymerase II and III (RNAPII and RNAPIII). May act at an RNAP assembly step prior to nuclear import.</text>
</comment>
<evidence type="ECO:0000313" key="7">
    <source>
        <dbReference type="EMBL" id="KAF2237363.1"/>
    </source>
</evidence>
<evidence type="ECO:0000256" key="3">
    <source>
        <dbReference type="ARBA" id="ARBA00022741"/>
    </source>
</evidence>
<evidence type="ECO:0000256" key="6">
    <source>
        <dbReference type="RuleBase" id="RU365059"/>
    </source>
</evidence>
<name>A0A6A6HIK3_VIRVR</name>
<dbReference type="Pfam" id="PF03029">
    <property type="entry name" value="ATP_bind_1"/>
    <property type="match status" value="1"/>
</dbReference>
<evidence type="ECO:0000256" key="1">
    <source>
        <dbReference type="ARBA" id="ARBA00005290"/>
    </source>
</evidence>
<dbReference type="InterPro" id="IPR030228">
    <property type="entry name" value="Gpn3"/>
</dbReference>
<keyword evidence="5 6" id="KW-0342">GTP-binding</keyword>
<dbReference type="Proteomes" id="UP000800092">
    <property type="component" value="Unassembled WGS sequence"/>
</dbReference>
<dbReference type="InterPro" id="IPR027417">
    <property type="entry name" value="P-loop_NTPase"/>
</dbReference>
<gene>
    <name evidence="7" type="ORF">EV356DRAFT_496134</name>
</gene>
<sequence>MSKFGCLIMGPAGAGKTTFCAALIQHLRNSRRACYYINLDPAAEDFAFEPDIDIKDLISLEDVMEEMHLGPNGGLIYCFEFLLQNMDFLTEPLETVTDEYLIIIDMPGQIELYTHIPILPSLVKDLTRGSLNINMCAAYLLESTFVVDRPKFFAGTLSAMSAMLMLEMPHVNVLSKMDLIKDSIPRRDLKRFLDPDVGLLDEDAERAAKAAKADGTLVVPVAPSVEENGDPNKTEDVMAGKSFRRLNRAVGNLIDDFSMVSFLRLNVQDEDSVGAILSYIDDAIQFHEAQEPREPMDEIDVDEMVG</sequence>
<dbReference type="GO" id="GO:0005525">
    <property type="term" value="F:GTP binding"/>
    <property type="evidence" value="ECO:0007669"/>
    <property type="project" value="UniProtKB-KW"/>
</dbReference>
<evidence type="ECO:0000256" key="5">
    <source>
        <dbReference type="ARBA" id="ARBA00023134"/>
    </source>
</evidence>
<protein>
    <recommendedName>
        <fullName evidence="2 6">GPN-loop GTPase 3</fullName>
    </recommendedName>
</protein>
<proteinExistence type="inferred from homology"/>
<dbReference type="InterPro" id="IPR004130">
    <property type="entry name" value="Gpn"/>
</dbReference>
<organism evidence="7 8">
    <name type="scientific">Viridothelium virens</name>
    <name type="common">Speckled blister lichen</name>
    <name type="synonym">Trypethelium virens</name>
    <dbReference type="NCBI Taxonomy" id="1048519"/>
    <lineage>
        <taxon>Eukaryota</taxon>
        <taxon>Fungi</taxon>
        <taxon>Dikarya</taxon>
        <taxon>Ascomycota</taxon>
        <taxon>Pezizomycotina</taxon>
        <taxon>Dothideomycetes</taxon>
        <taxon>Dothideomycetes incertae sedis</taxon>
        <taxon>Trypetheliales</taxon>
        <taxon>Trypetheliaceae</taxon>
        <taxon>Viridothelium</taxon>
    </lineage>
</organism>
<accession>A0A6A6HIK3</accession>
<dbReference type="SUPFAM" id="SSF52540">
    <property type="entry name" value="P-loop containing nucleoside triphosphate hydrolases"/>
    <property type="match status" value="1"/>
</dbReference>
<reference evidence="7" key="1">
    <citation type="journal article" date="2020" name="Stud. Mycol.">
        <title>101 Dothideomycetes genomes: a test case for predicting lifestyles and emergence of pathogens.</title>
        <authorList>
            <person name="Haridas S."/>
            <person name="Albert R."/>
            <person name="Binder M."/>
            <person name="Bloem J."/>
            <person name="Labutti K."/>
            <person name="Salamov A."/>
            <person name="Andreopoulos B."/>
            <person name="Baker S."/>
            <person name="Barry K."/>
            <person name="Bills G."/>
            <person name="Bluhm B."/>
            <person name="Cannon C."/>
            <person name="Castanera R."/>
            <person name="Culley D."/>
            <person name="Daum C."/>
            <person name="Ezra D."/>
            <person name="Gonzalez J."/>
            <person name="Henrissat B."/>
            <person name="Kuo A."/>
            <person name="Liang C."/>
            <person name="Lipzen A."/>
            <person name="Lutzoni F."/>
            <person name="Magnuson J."/>
            <person name="Mondo S."/>
            <person name="Nolan M."/>
            <person name="Ohm R."/>
            <person name="Pangilinan J."/>
            <person name="Park H.-J."/>
            <person name="Ramirez L."/>
            <person name="Alfaro M."/>
            <person name="Sun H."/>
            <person name="Tritt A."/>
            <person name="Yoshinaga Y."/>
            <person name="Zwiers L.-H."/>
            <person name="Turgeon B."/>
            <person name="Goodwin S."/>
            <person name="Spatafora J."/>
            <person name="Crous P."/>
            <person name="Grigoriev I."/>
        </authorList>
    </citation>
    <scope>NUCLEOTIDE SEQUENCE</scope>
    <source>
        <strain evidence="7">Tuck. ex Michener</strain>
    </source>
</reference>
<comment type="similarity">
    <text evidence="1 6">Belongs to the GPN-loop GTPase family.</text>
</comment>